<evidence type="ECO:0000313" key="2">
    <source>
        <dbReference type="Proteomes" id="UP000236214"/>
    </source>
</evidence>
<organism evidence="1 2">
    <name type="scientific">Tetragenococcus halophilus subsp. halophilus</name>
    <dbReference type="NCBI Taxonomy" id="1513897"/>
    <lineage>
        <taxon>Bacteria</taxon>
        <taxon>Bacillati</taxon>
        <taxon>Bacillota</taxon>
        <taxon>Bacilli</taxon>
        <taxon>Lactobacillales</taxon>
        <taxon>Enterococcaceae</taxon>
        <taxon>Tetragenococcus</taxon>
    </lineage>
</organism>
<dbReference type="PANTHER" id="PTHR37316:SF1">
    <property type="entry name" value="TEICHOIC ACID GLYCEROL-PHOSPHATE PRIMASE"/>
    <property type="match status" value="1"/>
</dbReference>
<sequence length="384" mass="44710">MNNPLVLASKEIYLRLVHSVSKKSKIKNNKIVFLLSFPSASQLALQTLFDNFSEELVICYTKSSKELASYYQKNGCLTYNIDDFPVLLKDIVPMVTNSQLVFCDNYYAFLAGINFQARTKVVQLWHANGAIKTFGLEAAYTKKVSRKDQQRYLEVYKKFTHYVVSSQKMANIFAKNYRQKINELSFAYLPTDFYFDKDWMHNAKKMFRDNISTKKKIALYVPTYRENKVTIPLNFSRLANQLGDEWQVLVKAHPHDSNLYQQVKDESNIVSNFNGLDLAQILPSVDCLITDYSSIPFEYSLANPEGKMVFFCFDYEQYNKEVGIEEGFEDWAPGQIVTTQEELISAIQYPFSQDFTSFNQMWNEYTQGDAYKQLVRWVEKAYDN</sequence>
<keyword evidence="1" id="KW-0808">Transferase</keyword>
<dbReference type="GO" id="GO:0016020">
    <property type="term" value="C:membrane"/>
    <property type="evidence" value="ECO:0007669"/>
    <property type="project" value="InterPro"/>
</dbReference>
<dbReference type="Gene3D" id="3.40.50.12580">
    <property type="match status" value="1"/>
</dbReference>
<evidence type="ECO:0000313" key="1">
    <source>
        <dbReference type="EMBL" id="GBD68167.1"/>
    </source>
</evidence>
<dbReference type="RefSeq" id="WP_069028990.1">
    <property type="nucleotide sequence ID" value="NZ_BDEC01000036.1"/>
</dbReference>
<protein>
    <submittedName>
        <fullName evidence="1">CDP-glycerol--undecaprenyl-pyrophosphoryl-N-acetylglucosaminyl-N-acetylmannosamine glycerophosphotransferase</fullName>
    </submittedName>
</protein>
<dbReference type="Proteomes" id="UP000236214">
    <property type="component" value="Unassembled WGS sequence"/>
</dbReference>
<gene>
    <name evidence="1" type="primary">tagB</name>
    <name evidence="1" type="ORF">TEHN7118_0973</name>
</gene>
<dbReference type="GO" id="GO:0047355">
    <property type="term" value="F:CDP-glycerol glycerophosphotransferase activity"/>
    <property type="evidence" value="ECO:0007669"/>
    <property type="project" value="InterPro"/>
</dbReference>
<proteinExistence type="predicted"/>
<dbReference type="EMBL" id="BDEC01000036">
    <property type="protein sequence ID" value="GBD68167.1"/>
    <property type="molecule type" value="Genomic_DNA"/>
</dbReference>
<name>A0A2H6CT53_TETHA</name>
<dbReference type="AlphaFoldDB" id="A0A2H6CT53"/>
<dbReference type="InterPro" id="IPR051612">
    <property type="entry name" value="Teichoic_Acid_Biosynth"/>
</dbReference>
<accession>A0A2H6CT53</accession>
<dbReference type="GeneID" id="64054208"/>
<keyword evidence="2" id="KW-1185">Reference proteome</keyword>
<dbReference type="SUPFAM" id="SSF53756">
    <property type="entry name" value="UDP-Glycosyltransferase/glycogen phosphorylase"/>
    <property type="match status" value="1"/>
</dbReference>
<dbReference type="PANTHER" id="PTHR37316">
    <property type="entry name" value="TEICHOIC ACID GLYCEROL-PHOSPHATE PRIMASE"/>
    <property type="match status" value="1"/>
</dbReference>
<dbReference type="Pfam" id="PF04464">
    <property type="entry name" value="Glyphos_transf"/>
    <property type="match status" value="1"/>
</dbReference>
<dbReference type="InterPro" id="IPR007554">
    <property type="entry name" value="Glycerophosphate_synth"/>
</dbReference>
<comment type="caution">
    <text evidence="1">The sequence shown here is derived from an EMBL/GenBank/DDBJ whole genome shotgun (WGS) entry which is preliminary data.</text>
</comment>
<dbReference type="InterPro" id="IPR043148">
    <property type="entry name" value="TagF_C"/>
</dbReference>
<reference evidence="1 2" key="1">
    <citation type="submission" date="2016-05" db="EMBL/GenBank/DDBJ databases">
        <title>Whole genome sequencing of Tetragenococcus halophilus subsp. halophilus NISL 7118.</title>
        <authorList>
            <person name="Shiwa Y."/>
            <person name="Nishimura I."/>
            <person name="Yoshikawa H."/>
            <person name="Koyama Y."/>
            <person name="Oguma T."/>
        </authorList>
    </citation>
    <scope>NUCLEOTIDE SEQUENCE [LARGE SCALE GENOMIC DNA]</scope>
    <source>
        <strain evidence="1 2">NISL 7118</strain>
    </source>
</reference>